<dbReference type="InterPro" id="IPR038883">
    <property type="entry name" value="AN11006-like"/>
</dbReference>
<dbReference type="InParanoid" id="Q0UT53"/>
<evidence type="ECO:0008006" key="3">
    <source>
        <dbReference type="Google" id="ProtNLM"/>
    </source>
</evidence>
<accession>Q0UT53</accession>
<dbReference type="RefSeq" id="XP_001795472.1">
    <property type="nucleotide sequence ID" value="XM_001795420.1"/>
</dbReference>
<dbReference type="Proteomes" id="UP000001055">
    <property type="component" value="Unassembled WGS sequence"/>
</dbReference>
<proteinExistence type="predicted"/>
<name>Q0UT53_PHANO</name>
<dbReference type="GeneID" id="5972347"/>
<reference evidence="2" key="1">
    <citation type="journal article" date="2007" name="Plant Cell">
        <title>Dothideomycete-plant interactions illuminated by genome sequencing and EST analysis of the wheat pathogen Stagonospora nodorum.</title>
        <authorList>
            <person name="Hane J.K."/>
            <person name="Lowe R.G."/>
            <person name="Solomon P.S."/>
            <person name="Tan K.C."/>
            <person name="Schoch C.L."/>
            <person name="Spatafora J.W."/>
            <person name="Crous P.W."/>
            <person name="Kodira C."/>
            <person name="Birren B.W."/>
            <person name="Galagan J.E."/>
            <person name="Torriani S.F."/>
            <person name="McDonald B.A."/>
            <person name="Oliver R.P."/>
        </authorList>
    </citation>
    <scope>NUCLEOTIDE SEQUENCE [LARGE SCALE GENOMIC DNA]</scope>
    <source>
        <strain evidence="2">SN15 / ATCC MYA-4574 / FGSC 10173</strain>
    </source>
</reference>
<dbReference type="EMBL" id="CH445331">
    <property type="protein sequence ID" value="EAT87452.1"/>
    <property type="molecule type" value="Genomic_DNA"/>
</dbReference>
<sequence>MATTKAQAVADMRAFADADNPLEEITQANQIKSPLLKLPAEIRGIIYEYVFCDLIVRVNTNEPRLKRYSTYLQPLAPRQLCRQIRCETQSAYFKYTQFYFQNYDLCDSSDKFGGEEAHERLKSRRKRVERIHIIVTPMRTASSYYKHYETQPREHVCFMFGNNDIQLHINDD</sequence>
<gene>
    <name evidence="1" type="ORF">SNOG_05061</name>
</gene>
<evidence type="ECO:0000313" key="1">
    <source>
        <dbReference type="EMBL" id="EAT87452.1"/>
    </source>
</evidence>
<dbReference type="PANTHER" id="PTHR42085:SF1">
    <property type="entry name" value="F-BOX DOMAIN-CONTAINING PROTEIN"/>
    <property type="match status" value="1"/>
</dbReference>
<dbReference type="KEGG" id="pno:SNOG_05061"/>
<dbReference type="AlphaFoldDB" id="Q0UT53"/>
<protein>
    <recommendedName>
        <fullName evidence="3">F-box domain-containing protein</fullName>
    </recommendedName>
</protein>
<evidence type="ECO:0000313" key="2">
    <source>
        <dbReference type="Proteomes" id="UP000001055"/>
    </source>
</evidence>
<dbReference type="PANTHER" id="PTHR42085">
    <property type="entry name" value="F-BOX DOMAIN-CONTAINING PROTEIN"/>
    <property type="match status" value="1"/>
</dbReference>
<organism evidence="1 2">
    <name type="scientific">Phaeosphaeria nodorum (strain SN15 / ATCC MYA-4574 / FGSC 10173)</name>
    <name type="common">Glume blotch fungus</name>
    <name type="synonym">Parastagonospora nodorum</name>
    <dbReference type="NCBI Taxonomy" id="321614"/>
    <lineage>
        <taxon>Eukaryota</taxon>
        <taxon>Fungi</taxon>
        <taxon>Dikarya</taxon>
        <taxon>Ascomycota</taxon>
        <taxon>Pezizomycotina</taxon>
        <taxon>Dothideomycetes</taxon>
        <taxon>Pleosporomycetidae</taxon>
        <taxon>Pleosporales</taxon>
        <taxon>Pleosporineae</taxon>
        <taxon>Phaeosphaeriaceae</taxon>
        <taxon>Parastagonospora</taxon>
    </lineage>
</organism>